<proteinExistence type="predicted"/>
<feature type="transmembrane region" description="Helical" evidence="1">
    <location>
        <begin position="78"/>
        <end position="101"/>
    </location>
</feature>
<feature type="transmembrane region" description="Helical" evidence="1">
    <location>
        <begin position="107"/>
        <end position="130"/>
    </location>
</feature>
<feature type="transmembrane region" description="Helical" evidence="1">
    <location>
        <begin position="182"/>
        <end position="205"/>
    </location>
</feature>
<keyword evidence="1" id="KW-0472">Membrane</keyword>
<feature type="transmembrane region" description="Helical" evidence="1">
    <location>
        <begin position="151"/>
        <end position="176"/>
    </location>
</feature>
<keyword evidence="1" id="KW-1133">Transmembrane helix</keyword>
<dbReference type="OrthoDB" id="9765721at2"/>
<comment type="caution">
    <text evidence="2">The sequence shown here is derived from an EMBL/GenBank/DDBJ whole genome shotgun (WGS) entry which is preliminary data.</text>
</comment>
<dbReference type="EMBL" id="NQMS01000002">
    <property type="protein sequence ID" value="PAV97200.1"/>
    <property type="molecule type" value="Genomic_DNA"/>
</dbReference>
<name>A0A2A2MDV8_9GAMM</name>
<gene>
    <name evidence="2" type="ORF">CJD50_05935</name>
</gene>
<dbReference type="InterPro" id="IPR010295">
    <property type="entry name" value="DUF898"/>
</dbReference>
<feature type="transmembrane region" description="Helical" evidence="1">
    <location>
        <begin position="277"/>
        <end position="300"/>
    </location>
</feature>
<organism evidence="2 3">
    <name type="scientific">Hafnia paralvei</name>
    <dbReference type="NCBI Taxonomy" id="546367"/>
    <lineage>
        <taxon>Bacteria</taxon>
        <taxon>Pseudomonadati</taxon>
        <taxon>Pseudomonadota</taxon>
        <taxon>Gammaproteobacteria</taxon>
        <taxon>Enterobacterales</taxon>
        <taxon>Hafniaceae</taxon>
        <taxon>Hafnia</taxon>
    </lineage>
</organism>
<feature type="transmembrane region" description="Helical" evidence="1">
    <location>
        <begin position="238"/>
        <end position="257"/>
    </location>
</feature>
<accession>A0A2A2MDV8</accession>
<evidence type="ECO:0000313" key="2">
    <source>
        <dbReference type="EMBL" id="PAV97200.1"/>
    </source>
</evidence>
<feature type="transmembrane region" description="Helical" evidence="1">
    <location>
        <begin position="36"/>
        <end position="57"/>
    </location>
</feature>
<dbReference type="AlphaFoldDB" id="A0A2A2MDV8"/>
<protein>
    <submittedName>
        <fullName evidence="2">DUF898 domain-containing protein</fullName>
    </submittedName>
</protein>
<dbReference type="Pfam" id="PF05987">
    <property type="entry name" value="DUF898"/>
    <property type="match status" value="1"/>
</dbReference>
<keyword evidence="3" id="KW-1185">Reference proteome</keyword>
<reference evidence="2 3" key="1">
    <citation type="submission" date="2017-08" db="EMBL/GenBank/DDBJ databases">
        <title>Draft Genome Sequence of Hafnia alvei CITHA-6 Isolated from Raw Bovine Milk.</title>
        <authorList>
            <person name="Culligan E.P."/>
            <person name="Mcsweeney A."/>
            <person name="O'Doherty C."/>
            <person name="Gleeson E."/>
            <person name="O'Riordan D."/>
            <person name="Sleator R.D."/>
        </authorList>
    </citation>
    <scope>NUCLEOTIDE SEQUENCE [LARGE SCALE GENOMIC DNA]</scope>
    <source>
        <strain evidence="2 3">CITHA-6</strain>
    </source>
</reference>
<sequence>MKIQLRMVMSEDDEINPVNKSVCVIFHGTAKEYFKIFIVNFLLTTITCGIYGAWALVRTKRYFYANTEISGSRFSYHASGGSIFFSWLCLIALYIGWIMAARAQSNVTLGCMLAVFILFFPYVVMHGLRFQAMMTELNGVRFNFKCAGLKGWWVILGCPLLMLLVLMFIIVCSYFLLRDSAYVVGISVTLYIIGISIIRGIVYYLQVKLLYNNVSFGKHYFSTNICVMKCLQISSVSMLILLPFLLLCIKIITPLFHQLASGEISTQAEDISDLISQIAMCYGLFILGILVSSIYSMVALRKYVFSSTTLQDRVSFRSTLTFTGCLWQTLSNLLISVCTCWLAYPWAKVRYARYVAKNTWIDGDLEALDLQDHDEQPEGSIISRISRGLML</sequence>
<evidence type="ECO:0000313" key="3">
    <source>
        <dbReference type="Proteomes" id="UP000218796"/>
    </source>
</evidence>
<dbReference type="RefSeq" id="WP_048797637.1">
    <property type="nucleotide sequence ID" value="NZ_CAURWF010000021.1"/>
</dbReference>
<dbReference type="Proteomes" id="UP000218796">
    <property type="component" value="Unassembled WGS sequence"/>
</dbReference>
<keyword evidence="1" id="KW-0812">Transmembrane</keyword>
<evidence type="ECO:0000256" key="1">
    <source>
        <dbReference type="SAM" id="Phobius"/>
    </source>
</evidence>